<organism evidence="1">
    <name type="scientific">marine metagenome</name>
    <dbReference type="NCBI Taxonomy" id="408172"/>
    <lineage>
        <taxon>unclassified sequences</taxon>
        <taxon>metagenomes</taxon>
        <taxon>ecological metagenomes</taxon>
    </lineage>
</organism>
<reference evidence="1" key="1">
    <citation type="submission" date="2018-05" db="EMBL/GenBank/DDBJ databases">
        <authorList>
            <person name="Lanie J.A."/>
            <person name="Ng W.-L."/>
            <person name="Kazmierczak K.M."/>
            <person name="Andrzejewski T.M."/>
            <person name="Davidsen T.M."/>
            <person name="Wayne K.J."/>
            <person name="Tettelin H."/>
            <person name="Glass J.I."/>
            <person name="Rusch D."/>
            <person name="Podicherti R."/>
            <person name="Tsui H.-C.T."/>
            <person name="Winkler M.E."/>
        </authorList>
    </citation>
    <scope>NUCLEOTIDE SEQUENCE</scope>
</reference>
<dbReference type="Pfam" id="PF19782">
    <property type="entry name" value="DUF6267"/>
    <property type="match status" value="1"/>
</dbReference>
<accession>A0A382A209</accession>
<protein>
    <submittedName>
        <fullName evidence="1">Uncharacterized protein</fullName>
    </submittedName>
</protein>
<sequence length="237" mass="25762">MLSFKQTLHEDTNTHLEHLEDEIINGGVAGAKTAILFLKSLKDMLSGSSTGKTVVTVKWDGAPAVFAGINPENGKFFVATKSLFNKTPKINYTNKDISNNHGSGGPVDKLKVALKYLPELGMKGIFQGDIMFTKEDLEQENIDGVTSLTFTPNTVTYAVPDDSDLASTIRKAKIGVVWHTKYTGDTIAGLSASFGVDAKKFKKTKNVWFEDASLDLVNPSMTKSEIKTIEGLIAKTK</sequence>
<feature type="non-terminal residue" evidence="1">
    <location>
        <position position="237"/>
    </location>
</feature>
<dbReference type="AlphaFoldDB" id="A0A382A209"/>
<name>A0A382A209_9ZZZZ</name>
<gene>
    <name evidence="1" type="ORF">METZ01_LOCUS148430</name>
</gene>
<dbReference type="InterPro" id="IPR046234">
    <property type="entry name" value="DUF6267"/>
</dbReference>
<proteinExistence type="predicted"/>
<evidence type="ECO:0000313" key="1">
    <source>
        <dbReference type="EMBL" id="SVA95576.1"/>
    </source>
</evidence>
<dbReference type="EMBL" id="UINC01023600">
    <property type="protein sequence ID" value="SVA95576.1"/>
    <property type="molecule type" value="Genomic_DNA"/>
</dbReference>